<dbReference type="RefSeq" id="WP_066382005.1">
    <property type="nucleotide sequence ID" value="NZ_LTAZ01000005.1"/>
</dbReference>
<protein>
    <recommendedName>
        <fullName evidence="3">Archaebacterial flagellin</fullName>
    </recommendedName>
</protein>
<dbReference type="PANTHER" id="PTHR42200:SF2">
    <property type="entry name" value="ARCHAEAL FLAGELLA-RELATED PROTEIN F"/>
    <property type="match status" value="1"/>
</dbReference>
<dbReference type="GO" id="GO:0097588">
    <property type="term" value="P:archaeal or bacterial-type flagellum-dependent cell motility"/>
    <property type="evidence" value="ECO:0007669"/>
    <property type="project" value="InterPro"/>
</dbReference>
<dbReference type="PATRIC" id="fig|1008153.3.peg.2006"/>
<organism evidence="1 2">
    <name type="scientific">Halalkalicoccus paucihalophilus</name>
    <dbReference type="NCBI Taxonomy" id="1008153"/>
    <lineage>
        <taxon>Archaea</taxon>
        <taxon>Methanobacteriati</taxon>
        <taxon>Methanobacteriota</taxon>
        <taxon>Stenosarchaea group</taxon>
        <taxon>Halobacteria</taxon>
        <taxon>Halobacteriales</taxon>
        <taxon>Halococcaceae</taxon>
        <taxon>Halalkalicoccus</taxon>
    </lineage>
</organism>
<dbReference type="PANTHER" id="PTHR42200">
    <property type="entry name" value="ARCHAEAL FLAGELLA-RELATED PROTEIN F-RELATED"/>
    <property type="match status" value="1"/>
</dbReference>
<dbReference type="GO" id="GO:0005198">
    <property type="term" value="F:structural molecule activity"/>
    <property type="evidence" value="ECO:0007669"/>
    <property type="project" value="InterPro"/>
</dbReference>
<evidence type="ECO:0000313" key="2">
    <source>
        <dbReference type="Proteomes" id="UP000075321"/>
    </source>
</evidence>
<accession>A0A151ACG9</accession>
<comment type="caution">
    <text evidence="1">The sequence shown here is derived from an EMBL/GenBank/DDBJ whole genome shotgun (WGS) entry which is preliminary data.</text>
</comment>
<evidence type="ECO:0008006" key="3">
    <source>
        <dbReference type="Google" id="ProtNLM"/>
    </source>
</evidence>
<reference evidence="1 2" key="1">
    <citation type="submission" date="2016-02" db="EMBL/GenBank/DDBJ databases">
        <title>Genome sequence of Halalkalicoccus paucihalophilus DSM 24557.</title>
        <authorList>
            <person name="Poehlein A."/>
            <person name="Daniel R."/>
        </authorList>
    </citation>
    <scope>NUCLEOTIDE SEQUENCE [LARGE SCALE GENOMIC DNA]</scope>
    <source>
        <strain evidence="1 2">DSM 24557</strain>
    </source>
</reference>
<keyword evidence="2" id="KW-1185">Reference proteome</keyword>
<dbReference type="OrthoDB" id="62189at2157"/>
<name>A0A151ACG9_9EURY</name>
<dbReference type="Pfam" id="PF01917">
    <property type="entry name" value="Flagellin_arch-type"/>
    <property type="match status" value="1"/>
</dbReference>
<sequence>MGFSVSGSTVVILIGCLIAFSAAFTVATDSFDRITTAQDERADHLLDQQNTAIEINDVQRDNETVTVTVTNTDSTTLAIDRTDLLVDGEYRNETPTIRTGTNDELREGTNLWIPGDRLEYEIESNGDRVKIITQNGVVGSATLTEES</sequence>
<gene>
    <name evidence="1" type="ORF">HAPAU_19730</name>
</gene>
<dbReference type="Proteomes" id="UP000075321">
    <property type="component" value="Unassembled WGS sequence"/>
</dbReference>
<dbReference type="EMBL" id="LTAZ01000005">
    <property type="protein sequence ID" value="KYH25303.1"/>
    <property type="molecule type" value="Genomic_DNA"/>
</dbReference>
<proteinExistence type="predicted"/>
<dbReference type="InterPro" id="IPR002774">
    <property type="entry name" value="Flagellin_arc-type"/>
</dbReference>
<evidence type="ECO:0000313" key="1">
    <source>
        <dbReference type="EMBL" id="KYH25303.1"/>
    </source>
</evidence>
<dbReference type="AlphaFoldDB" id="A0A151ACG9"/>